<protein>
    <recommendedName>
        <fullName evidence="3">Transposase</fullName>
    </recommendedName>
</protein>
<dbReference type="EMBL" id="CP031092">
    <property type="protein sequence ID" value="AXF55884.1"/>
    <property type="molecule type" value="Genomic_DNA"/>
</dbReference>
<dbReference type="Proteomes" id="UP000252100">
    <property type="component" value="Chromosome"/>
</dbReference>
<organism evidence="1 2">
    <name type="scientific">Salicibibacter kimchii</name>
    <dbReference type="NCBI Taxonomy" id="2099786"/>
    <lineage>
        <taxon>Bacteria</taxon>
        <taxon>Bacillati</taxon>
        <taxon>Bacillota</taxon>
        <taxon>Bacilli</taxon>
        <taxon>Bacillales</taxon>
        <taxon>Bacillaceae</taxon>
        <taxon>Salicibibacter</taxon>
    </lineage>
</organism>
<sequence length="90" mass="10514">MLEWKDLNKATSKHFKSFSDETFPSAIVNQTIRAVKSKKKHQKAKVFRSFWCGFNNQNCKIEKENALYKISFPTIRKKGRRTKMMGVDVG</sequence>
<reference evidence="1 2" key="1">
    <citation type="journal article" date="2018" name="J. Microbiol.">
        <title>Salicibibacter kimchii gen. nov., sp. nov., a moderately halophilic and alkalitolerant bacterium in the family Bacillaceae, isolated from kimchi.</title>
        <authorList>
            <person name="Jang J.Y."/>
            <person name="Oh Y.J."/>
            <person name="Lim S.K."/>
            <person name="Park H.K."/>
            <person name="Lee C."/>
            <person name="Kim J.Y."/>
            <person name="Lee M.A."/>
            <person name="Choi H.J."/>
        </authorList>
    </citation>
    <scope>NUCLEOTIDE SEQUENCE [LARGE SCALE GENOMIC DNA]</scope>
    <source>
        <strain evidence="1 2">NKC1-1</strain>
    </source>
</reference>
<keyword evidence="2" id="KW-1185">Reference proteome</keyword>
<name>A0A345BY53_9BACI</name>
<evidence type="ECO:0008006" key="3">
    <source>
        <dbReference type="Google" id="ProtNLM"/>
    </source>
</evidence>
<proteinExistence type="predicted"/>
<evidence type="ECO:0000313" key="1">
    <source>
        <dbReference type="EMBL" id="AXF55884.1"/>
    </source>
</evidence>
<dbReference type="AlphaFoldDB" id="A0A345BY53"/>
<dbReference type="KEGG" id="rue:DT065_07470"/>
<gene>
    <name evidence="1" type="ORF">DT065_07470</name>
</gene>
<evidence type="ECO:0000313" key="2">
    <source>
        <dbReference type="Proteomes" id="UP000252100"/>
    </source>
</evidence>
<accession>A0A345BY53</accession>